<evidence type="ECO:0000256" key="2">
    <source>
        <dbReference type="ARBA" id="ARBA00022729"/>
    </source>
</evidence>
<sequence length="1774" mass="193548">MNARLSRCCGLLFCLLTFSLFLLPLQAQTIHATLAHHVLSLEVPFHADHASSGRLIVDLLNPEDEVLGHSERRVHAAAGDNLWRAEIAGKSPIADDELVWHRVRCRFLPDGENAPAMESTETVATILRRPAMRILAQNSYLSGAQAAIRVIVLDRDTGDPLPGVENSTLRIELTEQWANAPLLAARRDRQGNVAIELDDSQKKPMTLFSGKFDRRGTVDAAFRFPAGQTGPRILHLVAETPLGTVESTQQIALEDKTGILLTTEKPIYQPAQTIHARALALDRANHHAVADRKLTFELEDSRGNKVFRRATQTDDYGVASAEFALADEVNLGAYHLRALMGDTDNPSDTQELTLQVQRYVLPKFRVAIDLAQKNGKPKRDYRPGEHITGTVHANYFFGKPVADAPISLTVHGMDVSLFTAAHVEGRIDANGEYRFDVTLPEYMTGRKQNQGAAPVVIEASVKDAAAHTETKNESITVSQSPLLLTAVPEGGTLVPGIENQVFVLVSYPDGSPAPAEVHATINHGSSQRIETDNGGIAILRVSPARGGETKLSLDADDHRGNRATSAISLNARSGEDQVLLRIAHAVYKPGDLLRATVLTTRQTGTVYIDIVKDGQTIQTRDIDIVHGRAELSLRTTPQMAGTLSMHAYIFGGDAQTVADHRMIFVQPADELHIQATTDAASYLPGAEARVHFHITNDKGEGVQAALGLEVVDEAVFALAEKQPGFAKVFFYLEEELLKPRFEIHSLSMSDVVAPVDLPQQEAHDRAAQVLFSAAEGVTEHAVRTEARQGLPMAQASAFHDRYQAAYIEHVHVLLQQLPEENGHIQDLPRRFAQIKEDDGSRPHDAWGVSLRLEPARQPVRRQYQVVHLYTIRSAGPDHTFGTQDDLSMMLTSSGDTFPEYETGTIKLQLEHDRGPWNGRAEITGMVTDASGAVVPNASIQLRHVGVDGAQRTVSAEDGSFRLSALAAGRYRIEITSPGFRFALRELSLRPRDRAILTCSLEVGEVNASIDVAAPVMLQTESVSVTNLPVSTRAVAQLARMTPGAALKYADSSAKAPASEGNADHVRSYFPEALYINPEIITDGRGNASIGIPIADSITTWRMAMFASTKAGALGSGVSSLKVFQDFFVDLDLPVTLTQGDRVSIPVAVYNYTSGRGEVTLSLQHEDWFDLVDDDAEKHVRVDAGKVGGEQFTLQVKRLGKFKLTLAAHLNGESDRKDTVVREIEVVPNGQQQETVFNGRLESAAQHTVRFPQNALPDASKLFVRLYPGPLSQVIEGMDGILQMPGGCFEQTSSSTYPNVLALDYMKHTKKLTPEIHAKAEGYIANGYQRLLTFEVPGGGFSWFGQAPANKILTAYGLMEFRDMSHVYDVDPRLIERTAAWLASQQQRDGSWKPDTQFINEGATNRYNSDVLRITAYLAWALEGDDGQRAAVEKAKGYIASHLDALAAGKADAYTLAVLANFAVSEDKHSELTHRVLQLLADARTEKGEQAWWSSTETGLYATGDSAAVETTGLAVQALLHSGGYPEIARRALAWILSKKNSYGNWGSTQATIMALRALLLASGASGGDASGKVQVLLNGETVQTLNLGADNNDLLHQFVLPQTATSAENMVELRFTGSGSMAYQIAGRYFTPWPVKKDVPALSIDVAYDRTRLAQNDVVTATATVHSNLDKRANMVMVDLGIPPGFDLQSEDLQQMVEKTANKQTGRLEKFSLTATQAILYFNALGAGETMTLKFRLRAKYPIRAASFASHVYEYYDPAVKGSAKPAQLEVTAR</sequence>
<dbReference type="InterPro" id="IPR013783">
    <property type="entry name" value="Ig-like_fold"/>
</dbReference>
<evidence type="ECO:0000259" key="6">
    <source>
        <dbReference type="SMART" id="SM01359"/>
    </source>
</evidence>
<dbReference type="Gene3D" id="2.60.40.1120">
    <property type="entry name" value="Carboxypeptidase-like, regulatory domain"/>
    <property type="match status" value="1"/>
</dbReference>
<protein>
    <recommendedName>
        <fullName evidence="11">Alpha-2-macroglobulin</fullName>
    </recommendedName>
</protein>
<evidence type="ECO:0000256" key="5">
    <source>
        <dbReference type="SAM" id="SignalP"/>
    </source>
</evidence>
<dbReference type="PANTHER" id="PTHR11412:SF136">
    <property type="entry name" value="CD109 ANTIGEN"/>
    <property type="match status" value="1"/>
</dbReference>
<dbReference type="SMART" id="SM01361">
    <property type="entry name" value="A2M_recep"/>
    <property type="match status" value="1"/>
</dbReference>
<dbReference type="InterPro" id="IPR011626">
    <property type="entry name" value="Alpha-macroglobulin_TED"/>
</dbReference>
<name>A0A5B9EEP9_9BACT</name>
<evidence type="ECO:0000256" key="3">
    <source>
        <dbReference type="ARBA" id="ARBA00022966"/>
    </source>
</evidence>
<dbReference type="KEGG" id="talb:FTW19_23220"/>
<dbReference type="Gene3D" id="2.60.40.690">
    <property type="entry name" value="Alpha-macroglobulin, receptor-binding domain"/>
    <property type="match status" value="1"/>
</dbReference>
<gene>
    <name evidence="9" type="ORF">FTW19_23220</name>
</gene>
<dbReference type="InterPro" id="IPR036595">
    <property type="entry name" value="A-macroglobulin_rcpt-bd_sf"/>
</dbReference>
<evidence type="ECO:0000256" key="1">
    <source>
        <dbReference type="ARBA" id="ARBA00010556"/>
    </source>
</evidence>
<feature type="signal peptide" evidence="5">
    <location>
        <begin position="1"/>
        <end position="27"/>
    </location>
</feature>
<reference evidence="9 10" key="1">
    <citation type="submission" date="2019-08" db="EMBL/GenBank/DDBJ databases">
        <title>Complete genome sequence of Terriglobus albidus strain ORNL.</title>
        <authorList>
            <person name="Podar M."/>
        </authorList>
    </citation>
    <scope>NUCLEOTIDE SEQUENCE [LARGE SCALE GENOMIC DNA]</scope>
    <source>
        <strain evidence="9 10">ORNL</strain>
    </source>
</reference>
<feature type="domain" description="Alpha-macroglobulin receptor-binding" evidence="8">
    <location>
        <begin position="1673"/>
        <end position="1766"/>
    </location>
</feature>
<dbReference type="Pfam" id="PF07677">
    <property type="entry name" value="A2M_recep"/>
    <property type="match status" value="1"/>
</dbReference>
<dbReference type="EMBL" id="CP042806">
    <property type="protein sequence ID" value="QEE30643.1"/>
    <property type="molecule type" value="Genomic_DNA"/>
</dbReference>
<dbReference type="Gene3D" id="6.20.50.160">
    <property type="match status" value="1"/>
</dbReference>
<feature type="domain" description="Alpha-2-macroglobulin" evidence="7">
    <location>
        <begin position="1073"/>
        <end position="1162"/>
    </location>
</feature>
<dbReference type="SUPFAM" id="SSF48239">
    <property type="entry name" value="Terpenoid cyclases/Protein prenyltransferases"/>
    <property type="match status" value="1"/>
</dbReference>
<feature type="chain" id="PRO_5022901758" description="Alpha-2-macroglobulin" evidence="5">
    <location>
        <begin position="28"/>
        <end position="1774"/>
    </location>
</feature>
<dbReference type="PANTHER" id="PTHR11412">
    <property type="entry name" value="MACROGLOBULIN / COMPLEMENT"/>
    <property type="match status" value="1"/>
</dbReference>
<dbReference type="InterPro" id="IPR047565">
    <property type="entry name" value="Alpha-macroglob_thiol-ester_cl"/>
</dbReference>
<dbReference type="GO" id="GO:0004866">
    <property type="term" value="F:endopeptidase inhibitor activity"/>
    <property type="evidence" value="ECO:0007669"/>
    <property type="project" value="InterPro"/>
</dbReference>
<dbReference type="Gene3D" id="2.60.40.1940">
    <property type="match status" value="1"/>
</dbReference>
<dbReference type="Pfam" id="PF00207">
    <property type="entry name" value="A2M"/>
    <property type="match status" value="1"/>
</dbReference>
<dbReference type="SMART" id="SM01360">
    <property type="entry name" value="A2M"/>
    <property type="match status" value="1"/>
</dbReference>
<proteinExistence type="inferred from homology"/>
<evidence type="ECO:0000313" key="9">
    <source>
        <dbReference type="EMBL" id="QEE30643.1"/>
    </source>
</evidence>
<dbReference type="InterPro" id="IPR001599">
    <property type="entry name" value="Macroglobln_a2"/>
</dbReference>
<dbReference type="RefSeq" id="WP_147649949.1">
    <property type="nucleotide sequence ID" value="NZ_CP042806.1"/>
</dbReference>
<dbReference type="InterPro" id="IPR050473">
    <property type="entry name" value="A2M/Complement_sys"/>
</dbReference>
<dbReference type="CDD" id="cd02891">
    <property type="entry name" value="A2M_like"/>
    <property type="match status" value="1"/>
</dbReference>
<evidence type="ECO:0000259" key="8">
    <source>
        <dbReference type="SMART" id="SM01361"/>
    </source>
</evidence>
<dbReference type="Pfam" id="PF07703">
    <property type="entry name" value="A2M_BRD"/>
    <property type="match status" value="1"/>
</dbReference>
<dbReference type="Pfam" id="PF07678">
    <property type="entry name" value="TED_complement"/>
    <property type="match status" value="1"/>
</dbReference>
<dbReference type="SUPFAM" id="SSF49410">
    <property type="entry name" value="Alpha-macroglobulin receptor domain"/>
    <property type="match status" value="1"/>
</dbReference>
<dbReference type="SUPFAM" id="SSF49464">
    <property type="entry name" value="Carboxypeptidase regulatory domain-like"/>
    <property type="match status" value="1"/>
</dbReference>
<dbReference type="InterPro" id="IPR002890">
    <property type="entry name" value="MG2"/>
</dbReference>
<accession>A0A5B9EEP9</accession>
<dbReference type="Proteomes" id="UP000321820">
    <property type="component" value="Chromosome"/>
</dbReference>
<dbReference type="Gene3D" id="2.60.40.10">
    <property type="entry name" value="Immunoglobulins"/>
    <property type="match status" value="2"/>
</dbReference>
<dbReference type="InterPro" id="IPR009048">
    <property type="entry name" value="A-macroglobulin_rcpt-bd"/>
</dbReference>
<dbReference type="GO" id="GO:0005615">
    <property type="term" value="C:extracellular space"/>
    <property type="evidence" value="ECO:0007669"/>
    <property type="project" value="InterPro"/>
</dbReference>
<dbReference type="SMART" id="SM01419">
    <property type="entry name" value="Thiol-ester_cl"/>
    <property type="match status" value="1"/>
</dbReference>
<keyword evidence="4" id="KW-1015">Disulfide bond</keyword>
<keyword evidence="2 5" id="KW-0732">Signal</keyword>
<dbReference type="Gene3D" id="1.50.10.20">
    <property type="match status" value="1"/>
</dbReference>
<dbReference type="InterPro" id="IPR008969">
    <property type="entry name" value="CarboxyPept-like_regulatory"/>
</dbReference>
<feature type="domain" description="Alpha-2-macroglobulin bait region" evidence="6">
    <location>
        <begin position="578"/>
        <end position="718"/>
    </location>
</feature>
<dbReference type="Pfam" id="PF13620">
    <property type="entry name" value="CarboxypepD_reg"/>
    <property type="match status" value="1"/>
</dbReference>
<dbReference type="InterPro" id="IPR011625">
    <property type="entry name" value="A2M_N_BRD"/>
</dbReference>
<organism evidence="9 10">
    <name type="scientific">Terriglobus albidus</name>
    <dbReference type="NCBI Taxonomy" id="1592106"/>
    <lineage>
        <taxon>Bacteria</taxon>
        <taxon>Pseudomonadati</taxon>
        <taxon>Acidobacteriota</taxon>
        <taxon>Terriglobia</taxon>
        <taxon>Terriglobales</taxon>
        <taxon>Acidobacteriaceae</taxon>
        <taxon>Terriglobus</taxon>
    </lineage>
</organism>
<evidence type="ECO:0008006" key="11">
    <source>
        <dbReference type="Google" id="ProtNLM"/>
    </source>
</evidence>
<comment type="similarity">
    <text evidence="1">Belongs to the protease inhibitor I39 (alpha-2-macroglobulin) family. Bacterial alpha-2-macroglobulin subfamily.</text>
</comment>
<keyword evidence="10" id="KW-1185">Reference proteome</keyword>
<keyword evidence="3" id="KW-0882">Thioester bond</keyword>
<evidence type="ECO:0000313" key="10">
    <source>
        <dbReference type="Proteomes" id="UP000321820"/>
    </source>
</evidence>
<evidence type="ECO:0000256" key="4">
    <source>
        <dbReference type="ARBA" id="ARBA00023157"/>
    </source>
</evidence>
<evidence type="ECO:0000259" key="7">
    <source>
        <dbReference type="SMART" id="SM01360"/>
    </source>
</evidence>
<dbReference type="Pfam" id="PF01835">
    <property type="entry name" value="MG2"/>
    <property type="match status" value="1"/>
</dbReference>
<dbReference type="InterPro" id="IPR008930">
    <property type="entry name" value="Terpenoid_cyclase/PrenylTrfase"/>
</dbReference>
<dbReference type="SMART" id="SM01359">
    <property type="entry name" value="A2M_N_2"/>
    <property type="match status" value="1"/>
</dbReference>
<dbReference type="Gene3D" id="2.60.40.1930">
    <property type="match status" value="3"/>
</dbReference>
<dbReference type="Gene3D" id="2.20.130.20">
    <property type="match status" value="1"/>
</dbReference>
<dbReference type="OrthoDB" id="97821at2"/>